<accession>A0A9K3D2U9</accession>
<sequence length="206" mass="22364">PAADCPTCGRDPMYPLIVESTTNDCYYDKYTRRCEGGNHGGGGSCSYDPSGIPETFCVEYRPGVCGCSECAFDVRMESCVGRSTYPEQCLLQTNGTCAIANCGYQDTNLDYCMGICPGSTCRQLKENGRCQCSTLKCAYDYAEQKCSGACEHNHADCLEILPGKCACTGCAYDFGTHKCQGGCEYDDMFPKTCKQTGVTECKCVNH</sequence>
<dbReference type="AlphaFoldDB" id="A0A9K3D2U9"/>
<proteinExistence type="predicted"/>
<protein>
    <submittedName>
        <fullName evidence="1">Uncharacterized protein</fullName>
    </submittedName>
</protein>
<comment type="caution">
    <text evidence="1">The sequence shown here is derived from an EMBL/GenBank/DDBJ whole genome shotgun (WGS) entry which is preliminary data.</text>
</comment>
<organism evidence="1 2">
    <name type="scientific">Kipferlia bialata</name>
    <dbReference type="NCBI Taxonomy" id="797122"/>
    <lineage>
        <taxon>Eukaryota</taxon>
        <taxon>Metamonada</taxon>
        <taxon>Carpediemonas-like organisms</taxon>
        <taxon>Kipferlia</taxon>
    </lineage>
</organism>
<dbReference type="EMBL" id="BDIP01003720">
    <property type="protein sequence ID" value="GIQ88044.1"/>
    <property type="molecule type" value="Genomic_DNA"/>
</dbReference>
<feature type="non-terminal residue" evidence="1">
    <location>
        <position position="1"/>
    </location>
</feature>
<evidence type="ECO:0000313" key="2">
    <source>
        <dbReference type="Proteomes" id="UP000265618"/>
    </source>
</evidence>
<reference evidence="1 2" key="1">
    <citation type="journal article" date="2018" name="PLoS ONE">
        <title>The draft genome of Kipferlia bialata reveals reductive genome evolution in fornicate parasites.</title>
        <authorList>
            <person name="Tanifuji G."/>
            <person name="Takabayashi S."/>
            <person name="Kume K."/>
            <person name="Takagi M."/>
            <person name="Nakayama T."/>
            <person name="Kamikawa R."/>
            <person name="Inagaki Y."/>
            <person name="Hashimoto T."/>
        </authorList>
    </citation>
    <scope>NUCLEOTIDE SEQUENCE [LARGE SCALE GENOMIC DNA]</scope>
    <source>
        <strain evidence="1">NY0173</strain>
    </source>
</reference>
<evidence type="ECO:0000313" key="1">
    <source>
        <dbReference type="EMBL" id="GIQ88044.1"/>
    </source>
</evidence>
<gene>
    <name evidence="1" type="ORF">KIPB_010207</name>
</gene>
<dbReference type="Proteomes" id="UP000265618">
    <property type="component" value="Unassembled WGS sequence"/>
</dbReference>
<keyword evidence="2" id="KW-1185">Reference proteome</keyword>
<name>A0A9K3D2U9_9EUKA</name>